<evidence type="ECO:0000313" key="2">
    <source>
        <dbReference type="Proteomes" id="UP000814033"/>
    </source>
</evidence>
<gene>
    <name evidence="1" type="ORF">FA95DRAFT_803598</name>
</gene>
<protein>
    <submittedName>
        <fullName evidence="1">Uncharacterized protein</fullName>
    </submittedName>
</protein>
<comment type="caution">
    <text evidence="1">The sequence shown here is derived from an EMBL/GenBank/DDBJ whole genome shotgun (WGS) entry which is preliminary data.</text>
</comment>
<sequence>MFSKSYAVLVVLAIASLSQPVLGHDGWLERDNHPVFLRFRRFGEQPAVLDQLAAFEPATKASVTRANTLLFGTSATRKRRNNQSSGSSENSNSVNNDSFDLEDLLNGLDDHNDDEEVVEEVEETEEIDSEGFDEFDGSSIIQRMKRRSSVPFAGLDSNLLGRSDLEDVSSGLNAVTVTASVTSLATGTISSPSAAVTVVSGDSSDFGDFGSCSVPQIEFGVGFDNRKETSFQPVDEKSFDHSSADNIDIITQFICDTLTNSCGADQTAKDTCAQAEAAADAQTAKTGAQADAFNAAFGIQTNFASIQAIDDQGNVVSGSGASASAAVTTAAAAATTAAAQAVSSAAAVTPPAATATASAAQATAAAASSLAAGDFGSCSVPQIKFGVGFDNRKETSFEPADQTSFNHGSADNIDIITKFICDTLTNSCGADQAAKDACTQAEAAADTQTAKTGAQADAFNAVFGITTNFAAVAAIDDQGNVVAGTGSASAAQPAAASAAPATATPTVAPTAAPAAATPAAATPAAAASSAVGNFGSCSVPEIQFGVGFDGRKETSFEPVDQKSFNHGSADNIAVITQFICDTLTNSCKADQTAKDTCASAQTAANGATAKTGAQADGIFPSAASFCGRS</sequence>
<name>A0ACB8S0Z6_9AGAM</name>
<dbReference type="Proteomes" id="UP000814033">
    <property type="component" value="Unassembled WGS sequence"/>
</dbReference>
<dbReference type="EMBL" id="MU275869">
    <property type="protein sequence ID" value="KAI0049803.1"/>
    <property type="molecule type" value="Genomic_DNA"/>
</dbReference>
<proteinExistence type="predicted"/>
<evidence type="ECO:0000313" key="1">
    <source>
        <dbReference type="EMBL" id="KAI0049803.1"/>
    </source>
</evidence>
<accession>A0ACB8S0Z6</accession>
<keyword evidence="2" id="KW-1185">Reference proteome</keyword>
<organism evidence="1 2">
    <name type="scientific">Auriscalpium vulgare</name>
    <dbReference type="NCBI Taxonomy" id="40419"/>
    <lineage>
        <taxon>Eukaryota</taxon>
        <taxon>Fungi</taxon>
        <taxon>Dikarya</taxon>
        <taxon>Basidiomycota</taxon>
        <taxon>Agaricomycotina</taxon>
        <taxon>Agaricomycetes</taxon>
        <taxon>Russulales</taxon>
        <taxon>Auriscalpiaceae</taxon>
        <taxon>Auriscalpium</taxon>
    </lineage>
</organism>
<reference evidence="1" key="1">
    <citation type="submission" date="2021-02" db="EMBL/GenBank/DDBJ databases">
        <authorList>
            <consortium name="DOE Joint Genome Institute"/>
            <person name="Ahrendt S."/>
            <person name="Looney B.P."/>
            <person name="Miyauchi S."/>
            <person name="Morin E."/>
            <person name="Drula E."/>
            <person name="Courty P.E."/>
            <person name="Chicoki N."/>
            <person name="Fauchery L."/>
            <person name="Kohler A."/>
            <person name="Kuo A."/>
            <person name="Labutti K."/>
            <person name="Pangilinan J."/>
            <person name="Lipzen A."/>
            <person name="Riley R."/>
            <person name="Andreopoulos W."/>
            <person name="He G."/>
            <person name="Johnson J."/>
            <person name="Barry K.W."/>
            <person name="Grigoriev I.V."/>
            <person name="Nagy L."/>
            <person name="Hibbett D."/>
            <person name="Henrissat B."/>
            <person name="Matheny P.B."/>
            <person name="Labbe J."/>
            <person name="Martin F."/>
        </authorList>
    </citation>
    <scope>NUCLEOTIDE SEQUENCE</scope>
    <source>
        <strain evidence="1">FP105234-sp</strain>
    </source>
</reference>
<reference evidence="1" key="2">
    <citation type="journal article" date="2022" name="New Phytol.">
        <title>Evolutionary transition to the ectomycorrhizal habit in the genomes of a hyperdiverse lineage of mushroom-forming fungi.</title>
        <authorList>
            <person name="Looney B."/>
            <person name="Miyauchi S."/>
            <person name="Morin E."/>
            <person name="Drula E."/>
            <person name="Courty P.E."/>
            <person name="Kohler A."/>
            <person name="Kuo A."/>
            <person name="LaButti K."/>
            <person name="Pangilinan J."/>
            <person name="Lipzen A."/>
            <person name="Riley R."/>
            <person name="Andreopoulos W."/>
            <person name="He G."/>
            <person name="Johnson J."/>
            <person name="Nolan M."/>
            <person name="Tritt A."/>
            <person name="Barry K.W."/>
            <person name="Grigoriev I.V."/>
            <person name="Nagy L.G."/>
            <person name="Hibbett D."/>
            <person name="Henrissat B."/>
            <person name="Matheny P.B."/>
            <person name="Labbe J."/>
            <person name="Martin F.M."/>
        </authorList>
    </citation>
    <scope>NUCLEOTIDE SEQUENCE</scope>
    <source>
        <strain evidence="1">FP105234-sp</strain>
    </source>
</reference>